<comment type="caution">
    <text evidence="1">The sequence shown here is derived from an EMBL/GenBank/DDBJ whole genome shotgun (WGS) entry which is preliminary data.</text>
</comment>
<dbReference type="PATRIC" id="fig|1423792.3.peg.2266"/>
<proteinExistence type="predicted"/>
<accession>A0A0R1N8R2</accession>
<reference evidence="1 2" key="1">
    <citation type="journal article" date="2015" name="Genome Announc.">
        <title>Expanding the biotechnology potential of lactobacilli through comparative genomics of 213 strains and associated genera.</title>
        <authorList>
            <person name="Sun Z."/>
            <person name="Harris H.M."/>
            <person name="McCann A."/>
            <person name="Guo C."/>
            <person name="Argimon S."/>
            <person name="Zhang W."/>
            <person name="Yang X."/>
            <person name="Jeffery I.B."/>
            <person name="Cooney J.C."/>
            <person name="Kagawa T.F."/>
            <person name="Liu W."/>
            <person name="Song Y."/>
            <person name="Salvetti E."/>
            <person name="Wrobel A."/>
            <person name="Rasinkangas P."/>
            <person name="Parkhill J."/>
            <person name="Rea M.C."/>
            <person name="O'Sullivan O."/>
            <person name="Ritari J."/>
            <person name="Douillard F.P."/>
            <person name="Paul Ross R."/>
            <person name="Yang R."/>
            <person name="Briner A.E."/>
            <person name="Felis G.E."/>
            <person name="de Vos W.M."/>
            <person name="Barrangou R."/>
            <person name="Klaenhammer T.R."/>
            <person name="Caufield P.W."/>
            <person name="Cui Y."/>
            <person name="Zhang H."/>
            <person name="O'Toole P.W."/>
        </authorList>
    </citation>
    <scope>NUCLEOTIDE SEQUENCE [LARGE SCALE GENOMIC DNA]</scope>
    <source>
        <strain evidence="1 2">DSM 12744</strain>
    </source>
</reference>
<gene>
    <name evidence="1" type="ORF">FD09_GL002226</name>
</gene>
<dbReference type="STRING" id="1423792.FD09_GL002226"/>
<dbReference type="AlphaFoldDB" id="A0A0R1N8R2"/>
<evidence type="ECO:0000313" key="1">
    <source>
        <dbReference type="EMBL" id="KRL13395.1"/>
    </source>
</evidence>
<dbReference type="RefSeq" id="WP_057819355.1">
    <property type="nucleotide sequence ID" value="NZ_AZEC01000004.1"/>
</dbReference>
<name>A0A0R1N8R2_9LACO</name>
<sequence length="91" mass="10315">MPSVADLFLDKTANDKLHLYTALHNGTPGTYSYRTVDATFTEYGLTRARSLLGQIDLDLAEIMPEMPRFMDDQGDVQIDDRLPARKFTFSI</sequence>
<dbReference type="EMBL" id="AZEC01000004">
    <property type="protein sequence ID" value="KRL13395.1"/>
    <property type="molecule type" value="Genomic_DNA"/>
</dbReference>
<organism evidence="1 2">
    <name type="scientific">Schleiferilactobacillus perolens DSM 12744</name>
    <dbReference type="NCBI Taxonomy" id="1423792"/>
    <lineage>
        <taxon>Bacteria</taxon>
        <taxon>Bacillati</taxon>
        <taxon>Bacillota</taxon>
        <taxon>Bacilli</taxon>
        <taxon>Lactobacillales</taxon>
        <taxon>Lactobacillaceae</taxon>
        <taxon>Schleiferilactobacillus</taxon>
    </lineage>
</organism>
<evidence type="ECO:0000313" key="2">
    <source>
        <dbReference type="Proteomes" id="UP000051330"/>
    </source>
</evidence>
<keyword evidence="2" id="KW-1185">Reference proteome</keyword>
<dbReference type="Proteomes" id="UP000051330">
    <property type="component" value="Unassembled WGS sequence"/>
</dbReference>
<protein>
    <submittedName>
        <fullName evidence="1">Uncharacterized protein</fullName>
    </submittedName>
</protein>